<sequence>METGANKPAADARQALFEAKHAELLSEAGGVAREFGADVHAVVFGPDGAAARHVFHGGVAREEKPLKDLVGRAVAVDVSAMGTKELAAHEQHLLRLRALVANELKVEEDKANANADAAAPEQQVMVAGADAGSSDKKQSSLA</sequence>
<dbReference type="AlphaFoldDB" id="A0ABC9EPN0"/>
<keyword evidence="3" id="KW-1185">Reference proteome</keyword>
<evidence type="ECO:0000313" key="2">
    <source>
        <dbReference type="EMBL" id="CAL5061243.1"/>
    </source>
</evidence>
<feature type="compositionally biased region" description="Basic and acidic residues" evidence="1">
    <location>
        <begin position="133"/>
        <end position="142"/>
    </location>
</feature>
<reference evidence="3" key="1">
    <citation type="submission" date="2024-06" db="EMBL/GenBank/DDBJ databases">
        <authorList>
            <person name="Ryan C."/>
        </authorList>
    </citation>
    <scope>NUCLEOTIDE SEQUENCE [LARGE SCALE GENOMIC DNA]</scope>
</reference>
<accession>A0ABC9EPN0</accession>
<dbReference type="Proteomes" id="UP001497457">
    <property type="component" value="Chromosome 5rd"/>
</dbReference>
<organism evidence="2 3">
    <name type="scientific">Urochloa decumbens</name>
    <dbReference type="NCBI Taxonomy" id="240449"/>
    <lineage>
        <taxon>Eukaryota</taxon>
        <taxon>Viridiplantae</taxon>
        <taxon>Streptophyta</taxon>
        <taxon>Embryophyta</taxon>
        <taxon>Tracheophyta</taxon>
        <taxon>Spermatophyta</taxon>
        <taxon>Magnoliopsida</taxon>
        <taxon>Liliopsida</taxon>
        <taxon>Poales</taxon>
        <taxon>Poaceae</taxon>
        <taxon>PACMAD clade</taxon>
        <taxon>Panicoideae</taxon>
        <taxon>Panicodae</taxon>
        <taxon>Paniceae</taxon>
        <taxon>Melinidinae</taxon>
        <taxon>Urochloa</taxon>
    </lineage>
</organism>
<dbReference type="EMBL" id="OZ075115">
    <property type="protein sequence ID" value="CAL5061243.1"/>
    <property type="molecule type" value="Genomic_DNA"/>
</dbReference>
<evidence type="ECO:0000256" key="1">
    <source>
        <dbReference type="SAM" id="MobiDB-lite"/>
    </source>
</evidence>
<reference evidence="2 3" key="2">
    <citation type="submission" date="2024-10" db="EMBL/GenBank/DDBJ databases">
        <authorList>
            <person name="Ryan C."/>
        </authorList>
    </citation>
    <scope>NUCLEOTIDE SEQUENCE [LARGE SCALE GENOMIC DNA]</scope>
</reference>
<evidence type="ECO:0000313" key="3">
    <source>
        <dbReference type="Proteomes" id="UP001497457"/>
    </source>
</evidence>
<protein>
    <submittedName>
        <fullName evidence="2">Uncharacterized protein</fullName>
    </submittedName>
</protein>
<gene>
    <name evidence="2" type="ORF">URODEC1_LOCUS97594</name>
</gene>
<proteinExistence type="predicted"/>
<name>A0ABC9EPN0_9POAL</name>
<feature type="region of interest" description="Disordered" evidence="1">
    <location>
        <begin position="110"/>
        <end position="142"/>
    </location>
</feature>